<protein>
    <submittedName>
        <fullName evidence="1">Uncharacterized protein</fullName>
    </submittedName>
</protein>
<organism evidence="1 2">
    <name type="scientific">Streptomyces lonarensis</name>
    <dbReference type="NCBI Taxonomy" id="700599"/>
    <lineage>
        <taxon>Bacteria</taxon>
        <taxon>Bacillati</taxon>
        <taxon>Actinomycetota</taxon>
        <taxon>Actinomycetes</taxon>
        <taxon>Kitasatosporales</taxon>
        <taxon>Streptomycetaceae</taxon>
        <taxon>Streptomyces</taxon>
    </lineage>
</organism>
<dbReference type="EMBL" id="JAAVJD010000033">
    <property type="protein sequence ID" value="NJQ05334.1"/>
    <property type="molecule type" value="Genomic_DNA"/>
</dbReference>
<evidence type="ECO:0000313" key="2">
    <source>
        <dbReference type="Proteomes" id="UP000578686"/>
    </source>
</evidence>
<reference evidence="1 2" key="1">
    <citation type="submission" date="2020-03" db="EMBL/GenBank/DDBJ databases">
        <title>Draft genome of Streptomyces sp. ventii, isolated from the Axial Seamount in the Pacific Ocean, and resequencing of the two type strains Streptomyces lonarensis strain NCL 716 and Streptomyces bohaiensis strain 11A07.</title>
        <authorList>
            <person name="Loughran R.M."/>
            <person name="Pfannmuller K.M."/>
            <person name="Wasson B.J."/>
            <person name="Deadmond M.C."/>
            <person name="Paddock B.E."/>
            <person name="Koyack M.J."/>
            <person name="Gallegos D.A."/>
            <person name="Mitchell E.A."/>
            <person name="Ushijima B."/>
            <person name="Saw J.H."/>
            <person name="Mcphail K.L."/>
            <person name="Videau P."/>
        </authorList>
    </citation>
    <scope>NUCLEOTIDE SEQUENCE [LARGE SCALE GENOMIC DNA]</scope>
    <source>
        <strain evidence="1 2">NCL716</strain>
    </source>
</reference>
<dbReference type="AlphaFoldDB" id="A0A7X6CZC7"/>
<proteinExistence type="predicted"/>
<evidence type="ECO:0000313" key="1">
    <source>
        <dbReference type="EMBL" id="NJQ05334.1"/>
    </source>
</evidence>
<name>A0A7X6CZC7_9ACTN</name>
<dbReference type="Proteomes" id="UP000578686">
    <property type="component" value="Unassembled WGS sequence"/>
</dbReference>
<keyword evidence="2" id="KW-1185">Reference proteome</keyword>
<gene>
    <name evidence="1" type="ORF">HCN56_07025</name>
</gene>
<comment type="caution">
    <text evidence="1">The sequence shown here is derived from an EMBL/GenBank/DDBJ whole genome shotgun (WGS) entry which is preliminary data.</text>
</comment>
<sequence length="173" mass="18465">MDPIQSQLGEWSSVRADRALTIYLNDHLAGATAGTRLARRIADHAPDGQADRRAGVAREIREDRGALLVLMRSLHVPVHQHLLLLGAAAETLGVLKPNGRLVRRARLSDLVELEAMYLGVCGKAAMWRTLSGLPGLARHSAVDLPLLIARAATQARLLEALRAEAGGAALAVA</sequence>
<accession>A0A7X6CZC7</accession>